<feature type="region of interest" description="Disordered" evidence="8">
    <location>
        <begin position="355"/>
        <end position="404"/>
    </location>
</feature>
<dbReference type="GO" id="GO:0004674">
    <property type="term" value="F:protein serine/threonine kinase activity"/>
    <property type="evidence" value="ECO:0007669"/>
    <property type="project" value="UniProtKB-KW"/>
</dbReference>
<dbReference type="Pfam" id="PF00069">
    <property type="entry name" value="Pkinase"/>
    <property type="match status" value="1"/>
</dbReference>
<dbReference type="EMBL" id="CP068158">
    <property type="protein sequence ID" value="QQU77503.1"/>
    <property type="molecule type" value="Genomic_DNA"/>
</dbReference>
<evidence type="ECO:0000313" key="11">
    <source>
        <dbReference type="EMBL" id="GEA44256.1"/>
    </source>
</evidence>
<feature type="binding site" evidence="7">
    <location>
        <position position="44"/>
    </location>
    <ligand>
        <name>ATP</name>
        <dbReference type="ChEBI" id="CHEBI:30616"/>
    </ligand>
</feature>
<keyword evidence="2 13" id="KW-0723">Serine/threonine-protein kinase</keyword>
<sequence>MNDSRVVSWLERQGYVNVRRIGGGGMGTVFAATDIDLGRNVAIKTVLPELHNEEGLKRFHNEMKALAAIHSSYVTHINKKLADNEGNLGFEMELFEGGTLEELIRERRHNNEPGFSISDVVKYLRPVAKALDQMHSMRPDGWIHRDVKPANILLRRRPTDSGYSVLSDFGIAISEGQSRLTAIGNVIGTENYSSPESNSRDYSGQEASFSGDNYALALIAFEMLTMYHLKEMMPDSAWRAKRTVPGMGTPAIMARLDPQAAMATQQIDAVMERALDNTPYKRFPEACQFIDALEACGKGGAELNARSAVPESQATNYPASGQLPAMGFGMGSAHNLAGGAQNWSNPAMGSVPSYGGSSNAPFRSGINPGASMPSARPVQSAQLPQQVQSARPAQPARPAQLARPQKDNNNALMITATILIILAIAVTTIALVTS</sequence>
<dbReference type="Proteomes" id="UP000595757">
    <property type="component" value="Chromosome"/>
</dbReference>
<feature type="transmembrane region" description="Helical" evidence="9">
    <location>
        <begin position="411"/>
        <end position="432"/>
    </location>
</feature>
<keyword evidence="3" id="KW-0808">Transferase</keyword>
<evidence type="ECO:0000256" key="4">
    <source>
        <dbReference type="ARBA" id="ARBA00022741"/>
    </source>
</evidence>
<feature type="compositionally biased region" description="Low complexity" evidence="8">
    <location>
        <begin position="384"/>
        <end position="403"/>
    </location>
</feature>
<keyword evidence="9" id="KW-0812">Transmembrane</keyword>
<keyword evidence="4 7" id="KW-0547">Nucleotide-binding</keyword>
<dbReference type="InterPro" id="IPR011009">
    <property type="entry name" value="Kinase-like_dom_sf"/>
</dbReference>
<proteinExistence type="predicted"/>
<dbReference type="AlphaFoldDB" id="A0AAQ1TUP7"/>
<evidence type="ECO:0000313" key="14">
    <source>
        <dbReference type="Proteomes" id="UP000315234"/>
    </source>
</evidence>
<evidence type="ECO:0000313" key="13">
    <source>
        <dbReference type="EMBL" id="QQU77503.1"/>
    </source>
</evidence>
<evidence type="ECO:0000256" key="3">
    <source>
        <dbReference type="ARBA" id="ARBA00022679"/>
    </source>
</evidence>
<dbReference type="PROSITE" id="PS50011">
    <property type="entry name" value="PROTEIN_KINASE_DOM"/>
    <property type="match status" value="1"/>
</dbReference>
<reference evidence="11 14" key="1">
    <citation type="submission" date="2019-06" db="EMBL/GenBank/DDBJ databases">
        <title>Draft genome sequence of Corynebacterium striatum NBRC 15291.</title>
        <authorList>
            <person name="Miura T."/>
            <person name="Furukawa M."/>
            <person name="Shimamura M."/>
            <person name="Ohyama Y."/>
            <person name="Yamazoe A."/>
            <person name="Kawasaki H."/>
        </authorList>
    </citation>
    <scope>NUCLEOTIDE SEQUENCE [LARGE SCALE GENOMIC DNA]</scope>
    <source>
        <strain evidence="11 14">NBRC 15291</strain>
    </source>
</reference>
<dbReference type="GO" id="GO:0005524">
    <property type="term" value="F:ATP binding"/>
    <property type="evidence" value="ECO:0007669"/>
    <property type="project" value="UniProtKB-UniRule"/>
</dbReference>
<keyword evidence="9" id="KW-0472">Membrane</keyword>
<keyword evidence="9" id="KW-1133">Transmembrane helix</keyword>
<name>A0AAQ1TUP7_CORST</name>
<evidence type="ECO:0000256" key="8">
    <source>
        <dbReference type="SAM" id="MobiDB-lite"/>
    </source>
</evidence>
<dbReference type="Gene3D" id="1.10.510.10">
    <property type="entry name" value="Transferase(Phosphotransferase) domain 1"/>
    <property type="match status" value="1"/>
</dbReference>
<evidence type="ECO:0000256" key="6">
    <source>
        <dbReference type="ARBA" id="ARBA00022840"/>
    </source>
</evidence>
<dbReference type="EMBL" id="BJLD01000025">
    <property type="protein sequence ID" value="GEA44773.1"/>
    <property type="molecule type" value="Genomic_DNA"/>
</dbReference>
<dbReference type="SMART" id="SM00220">
    <property type="entry name" value="S_TKc"/>
    <property type="match status" value="1"/>
</dbReference>
<dbReference type="PANTHER" id="PTHR43289">
    <property type="entry name" value="MITOGEN-ACTIVATED PROTEIN KINASE KINASE KINASE 20-RELATED"/>
    <property type="match status" value="1"/>
</dbReference>
<dbReference type="RefSeq" id="WP_005530171.1">
    <property type="nucleotide sequence ID" value="NZ_BJLD01000003.1"/>
</dbReference>
<accession>A0AAQ1TUP7</accession>
<evidence type="ECO:0000313" key="15">
    <source>
        <dbReference type="Proteomes" id="UP000595757"/>
    </source>
</evidence>
<dbReference type="InterPro" id="IPR000719">
    <property type="entry name" value="Prot_kinase_dom"/>
</dbReference>
<evidence type="ECO:0000256" key="7">
    <source>
        <dbReference type="PROSITE-ProRule" id="PRU10141"/>
    </source>
</evidence>
<dbReference type="EC" id="2.7.11.1" evidence="1"/>
<dbReference type="GeneID" id="72410903"/>
<reference evidence="13 15" key="2">
    <citation type="submission" date="2021-01" db="EMBL/GenBank/DDBJ databases">
        <title>FDA dAtabase for Regulatory Grade micrObial Sequences (FDA-ARGOS): Supporting development and validation of Infectious Disease Dx tests.</title>
        <authorList>
            <person name="Sproer C."/>
            <person name="Gronow S."/>
            <person name="Severitt S."/>
            <person name="Schroder I."/>
            <person name="Tallon L."/>
            <person name="Sadzewicz L."/>
            <person name="Zhao X."/>
            <person name="Boylan J."/>
            <person name="Ott S."/>
            <person name="Bowen H."/>
            <person name="Vavikolanu K."/>
            <person name="Mehta A."/>
            <person name="Aluvathingal J."/>
            <person name="Nadendla S."/>
            <person name="Lowell S."/>
            <person name="Myers T."/>
            <person name="Yan Y."/>
            <person name="Sichtig H."/>
        </authorList>
    </citation>
    <scope>NUCLEOTIDE SEQUENCE [LARGE SCALE GENOMIC DNA]</scope>
    <source>
        <strain evidence="13 15">FDAARGOS_1115</strain>
    </source>
</reference>
<evidence type="ECO:0000256" key="9">
    <source>
        <dbReference type="SAM" id="Phobius"/>
    </source>
</evidence>
<dbReference type="CDD" id="cd14014">
    <property type="entry name" value="STKc_PknB_like"/>
    <property type="match status" value="1"/>
</dbReference>
<keyword evidence="6 7" id="KW-0067">ATP-binding</keyword>
<evidence type="ECO:0000259" key="10">
    <source>
        <dbReference type="PROSITE" id="PS50011"/>
    </source>
</evidence>
<dbReference type="Gene3D" id="3.30.200.20">
    <property type="entry name" value="Phosphorylase Kinase, domain 1"/>
    <property type="match status" value="1"/>
</dbReference>
<gene>
    <name evidence="11" type="ORF">Cst04h_24260</name>
    <name evidence="12" type="ORF">Cst04h_29430</name>
    <name evidence="13" type="ORF">I6I72_02755</name>
</gene>
<organism evidence="11 14">
    <name type="scientific">Corynebacterium striatum</name>
    <dbReference type="NCBI Taxonomy" id="43770"/>
    <lineage>
        <taxon>Bacteria</taxon>
        <taxon>Bacillati</taxon>
        <taxon>Actinomycetota</taxon>
        <taxon>Actinomycetes</taxon>
        <taxon>Mycobacteriales</taxon>
        <taxon>Corynebacteriaceae</taxon>
        <taxon>Corynebacterium</taxon>
    </lineage>
</organism>
<evidence type="ECO:0000313" key="12">
    <source>
        <dbReference type="EMBL" id="GEA44773.1"/>
    </source>
</evidence>
<dbReference type="InterPro" id="IPR017441">
    <property type="entry name" value="Protein_kinase_ATP_BS"/>
</dbReference>
<dbReference type="PANTHER" id="PTHR43289:SF6">
    <property type="entry name" value="SERINE_THREONINE-PROTEIN KINASE NEKL-3"/>
    <property type="match status" value="1"/>
</dbReference>
<protein>
    <recommendedName>
        <fullName evidence="1">non-specific serine/threonine protein kinase</fullName>
        <ecNumber evidence="1">2.7.11.1</ecNumber>
    </recommendedName>
</protein>
<dbReference type="SUPFAM" id="SSF56112">
    <property type="entry name" value="Protein kinase-like (PK-like)"/>
    <property type="match status" value="1"/>
</dbReference>
<dbReference type="PROSITE" id="PS00107">
    <property type="entry name" value="PROTEIN_KINASE_ATP"/>
    <property type="match status" value="1"/>
</dbReference>
<dbReference type="Proteomes" id="UP000315234">
    <property type="component" value="Unassembled WGS sequence"/>
</dbReference>
<evidence type="ECO:0000256" key="2">
    <source>
        <dbReference type="ARBA" id="ARBA00022527"/>
    </source>
</evidence>
<keyword evidence="15" id="KW-1185">Reference proteome</keyword>
<evidence type="ECO:0000256" key="5">
    <source>
        <dbReference type="ARBA" id="ARBA00022777"/>
    </source>
</evidence>
<evidence type="ECO:0000256" key="1">
    <source>
        <dbReference type="ARBA" id="ARBA00012513"/>
    </source>
</evidence>
<feature type="domain" description="Protein kinase" evidence="10">
    <location>
        <begin position="15"/>
        <end position="294"/>
    </location>
</feature>
<dbReference type="EMBL" id="BJLD01000003">
    <property type="protein sequence ID" value="GEA44256.1"/>
    <property type="molecule type" value="Genomic_DNA"/>
</dbReference>
<keyword evidence="5 13" id="KW-0418">Kinase</keyword>